<feature type="domain" description="ABC transporter" evidence="13">
    <location>
        <begin position="1081"/>
        <end position="1323"/>
    </location>
</feature>
<sequence length="1337" mass="143890">MQPTARYTQQQLVQTPAAAPASSRRPACAGRRNQRPSSVRPRRYKRRAAPPRRCNAPIVEHAERRRMASRGAMEEEQKKREVGVGLHRLFRFADGTDAALMAAGAAGAVASGVAQPLMTLVFGEVVDAFGSGSRLNVLHRVSGVCLKFFCLAIGSWFACFLQVACWMITGERQAARIRGLYLEAVLRQDIAFFDKEITTGQLVERMSGDTILIQDAIGEKVGKFLQLIATFIGGFVVAFSKGWVLAAVMLSSIPPILIAGAAMSWTVSKLSSQGQAKYNEAGNVVEQTIGVIRTVASFNGENRAIALYNKHIRNAYISAVQEGTATGLGFGFVMCILFCSYGLTAWFGAKLIIDKGYEGGQVVSVWMAFMTGAMSLGEATPCVTAFASGRAAGYRMMKIIQRKPEINPNGTDGIVLANIKGDIELRNVYFSYPSRPDQLIFDGFSLHILCGKTMALVGESGSGKSTVINLVERFYDPQAGEVLGDGVNIKGLRLGWLRGKVGLVSQEPLLFATSIRENITYGKEDATDEEIMAATKLANAANFIDKLPNGLNTMVGEHGAQLSGGQKQRIAITRAILKDPKILLLDEATSALDMESERVVQEALNRIMQGKTTIVVAHRLSTIKDADTISVVHRGIVVEQGTHMELLRNPNGAYSQLIQLQDINGEPDASDVDYQRSTSSVRSVKSISKSIHSASLKRSISRGASFGSTSMNLITTASMIVPDSTHAELLSKVSDEGEECRNVPLSRLISLNKPEMPVLLLGTMAAVVSGVIFPILGVLISSSIKSFYEPPHQLRKHSRFWTLMYVASGVASFISLPVEYFLFGVAGGKLVERIRSLSFESIVHQEISWFDKPSNASGTIGARLSVDASNIRRLVGDSLALMVRSTVTVLAGFIIAMVANWRLALVATIVLPLGGLQGFLQIKFLEGFSADAKAMYEEATQVANDAVSGIRTVASFCAEPKVMKTYYGKCKAPLRYGIRQGIVSGLGFGVSFFILYCTYALCFYVGAKFVLDGKATFTEVFRVFFALLMATIGVSQTSALGSDSAKAKEAASSIFALIDRKSKIDPSSDDGTVLVDVAGELELHHVCFSYPSRPEMQIFRDLNLRIPSGKTVALVGESGCGKSTIIALLERFYDPDSGTITLDGADIKSLKVSWLRQQMGLVSQEPVLFNDTIRANIAYGRQQGGADATEEEIVAAAKAANAHGFISALPQGYGTLAGERGAQLSGGQRQRVAIARAVLRDPRVLLLDEATSALDAESERAVREALLGAAAAAGRTTVVVAHRLSTVRGADALAVVRDGRVVARGTHEELMASGDGAYASLVERRMRSERAGVSSSA</sequence>
<keyword evidence="4 12" id="KW-0812">Transmembrane</keyword>
<evidence type="ECO:0000256" key="1">
    <source>
        <dbReference type="ARBA" id="ARBA00004651"/>
    </source>
</evidence>
<name>A0ABC8W6L3_9POAL</name>
<evidence type="ECO:0000259" key="13">
    <source>
        <dbReference type="PROSITE" id="PS50893"/>
    </source>
</evidence>
<dbReference type="InterPro" id="IPR036640">
    <property type="entry name" value="ABC1_TM_sf"/>
</dbReference>
<dbReference type="GO" id="GO:0005886">
    <property type="term" value="C:plasma membrane"/>
    <property type="evidence" value="ECO:0007669"/>
    <property type="project" value="UniProtKB-SubCell"/>
</dbReference>
<dbReference type="FunFam" id="1.20.1560.10:FF:000044">
    <property type="entry name" value="ABC transporter B family member 9"/>
    <property type="match status" value="1"/>
</dbReference>
<dbReference type="InterPro" id="IPR039421">
    <property type="entry name" value="Type_1_exporter"/>
</dbReference>
<feature type="transmembrane region" description="Helical" evidence="12">
    <location>
        <begin position="245"/>
        <end position="267"/>
    </location>
</feature>
<dbReference type="PROSITE" id="PS50929">
    <property type="entry name" value="ABC_TM1F"/>
    <property type="match status" value="2"/>
</dbReference>
<evidence type="ECO:0000256" key="9">
    <source>
        <dbReference type="ARBA" id="ARBA00023136"/>
    </source>
</evidence>
<reference evidence="15" key="1">
    <citation type="submission" date="2024-10" db="EMBL/GenBank/DDBJ databases">
        <authorList>
            <person name="Ryan C."/>
        </authorList>
    </citation>
    <scope>NUCLEOTIDE SEQUENCE [LARGE SCALE GENOMIC DNA]</scope>
</reference>
<dbReference type="SUPFAM" id="SSF90123">
    <property type="entry name" value="ABC transporter transmembrane region"/>
    <property type="match status" value="2"/>
</dbReference>
<feature type="transmembrane region" description="Helical" evidence="12">
    <location>
        <begin position="141"/>
        <end position="168"/>
    </location>
</feature>
<keyword evidence="16" id="KW-1185">Reference proteome</keyword>
<dbReference type="Gene3D" id="1.20.1560.10">
    <property type="entry name" value="ABC transporter type 1, transmembrane domain"/>
    <property type="match status" value="3"/>
</dbReference>
<dbReference type="InterPro" id="IPR003439">
    <property type="entry name" value="ABC_transporter-like_ATP-bd"/>
</dbReference>
<feature type="transmembrane region" description="Helical" evidence="12">
    <location>
        <begin position="879"/>
        <end position="899"/>
    </location>
</feature>
<feature type="transmembrane region" description="Helical" evidence="12">
    <location>
        <begin position="905"/>
        <end position="925"/>
    </location>
</feature>
<protein>
    <submittedName>
        <fullName evidence="15">Uncharacterized protein</fullName>
    </submittedName>
</protein>
<dbReference type="PANTHER" id="PTHR43394">
    <property type="entry name" value="ATP-DEPENDENT PERMEASE MDL1, MITOCHONDRIAL"/>
    <property type="match status" value="1"/>
</dbReference>
<feature type="domain" description="ABC transmembrane type-1" evidence="14">
    <location>
        <begin position="102"/>
        <end position="388"/>
    </location>
</feature>
<evidence type="ECO:0000256" key="4">
    <source>
        <dbReference type="ARBA" id="ARBA00022692"/>
    </source>
</evidence>
<keyword evidence="8 12" id="KW-1133">Transmembrane helix</keyword>
<dbReference type="InterPro" id="IPR027417">
    <property type="entry name" value="P-loop_NTPase"/>
</dbReference>
<evidence type="ECO:0000256" key="8">
    <source>
        <dbReference type="ARBA" id="ARBA00022989"/>
    </source>
</evidence>
<feature type="compositionally biased region" description="Low complexity" evidence="11">
    <location>
        <begin position="16"/>
        <end position="39"/>
    </location>
</feature>
<accession>A0ABC8W6L3</accession>
<evidence type="ECO:0000256" key="3">
    <source>
        <dbReference type="ARBA" id="ARBA00022448"/>
    </source>
</evidence>
<evidence type="ECO:0000259" key="14">
    <source>
        <dbReference type="PROSITE" id="PS50929"/>
    </source>
</evidence>
<evidence type="ECO:0000256" key="2">
    <source>
        <dbReference type="ARBA" id="ARBA00007577"/>
    </source>
</evidence>
<dbReference type="SUPFAM" id="SSF52540">
    <property type="entry name" value="P-loop containing nucleoside triphosphate hydrolases"/>
    <property type="match status" value="2"/>
</dbReference>
<evidence type="ECO:0000256" key="11">
    <source>
        <dbReference type="SAM" id="MobiDB-lite"/>
    </source>
</evidence>
<proteinExistence type="inferred from homology"/>
<dbReference type="PANTHER" id="PTHR43394:SF16">
    <property type="entry name" value="ABC TRANSPORTER B FAMILY MEMBER 4-LIKE ISOFORM X1"/>
    <property type="match status" value="1"/>
</dbReference>
<feature type="transmembrane region" description="Helical" evidence="12">
    <location>
        <begin position="981"/>
        <end position="1007"/>
    </location>
</feature>
<evidence type="ECO:0000256" key="5">
    <source>
        <dbReference type="ARBA" id="ARBA00022737"/>
    </source>
</evidence>
<evidence type="ECO:0000256" key="12">
    <source>
        <dbReference type="SAM" id="Phobius"/>
    </source>
</evidence>
<dbReference type="FunFam" id="1.20.1560.10:FF:000360">
    <property type="entry name" value="Os01g0533900 protein"/>
    <property type="match status" value="1"/>
</dbReference>
<evidence type="ECO:0000313" key="15">
    <source>
        <dbReference type="EMBL" id="CAL4901973.1"/>
    </source>
</evidence>
<dbReference type="PROSITE" id="PS00211">
    <property type="entry name" value="ABC_TRANSPORTER_1"/>
    <property type="match status" value="1"/>
</dbReference>
<keyword evidence="3" id="KW-0813">Transport</keyword>
<keyword evidence="7" id="KW-0067">ATP-binding</keyword>
<organism evidence="15 16">
    <name type="scientific">Urochloa decumbens</name>
    <dbReference type="NCBI Taxonomy" id="240449"/>
    <lineage>
        <taxon>Eukaryota</taxon>
        <taxon>Viridiplantae</taxon>
        <taxon>Streptophyta</taxon>
        <taxon>Embryophyta</taxon>
        <taxon>Tracheophyta</taxon>
        <taxon>Spermatophyta</taxon>
        <taxon>Magnoliopsida</taxon>
        <taxon>Liliopsida</taxon>
        <taxon>Poales</taxon>
        <taxon>Poaceae</taxon>
        <taxon>PACMAD clade</taxon>
        <taxon>Panicoideae</taxon>
        <taxon>Panicodae</taxon>
        <taxon>Paniceae</taxon>
        <taxon>Melinidinae</taxon>
        <taxon>Urochloa</taxon>
    </lineage>
</organism>
<dbReference type="SMART" id="SM00382">
    <property type="entry name" value="AAA"/>
    <property type="match status" value="2"/>
</dbReference>
<feature type="transmembrane region" description="Helical" evidence="12">
    <location>
        <begin position="758"/>
        <end position="780"/>
    </location>
</feature>
<feature type="transmembrane region" description="Helical" evidence="12">
    <location>
        <begin position="221"/>
        <end position="239"/>
    </location>
</feature>
<feature type="domain" description="ABC transporter" evidence="13">
    <location>
        <begin position="423"/>
        <end position="659"/>
    </location>
</feature>
<feature type="compositionally biased region" description="Polar residues" evidence="11">
    <location>
        <begin position="1"/>
        <end position="14"/>
    </location>
</feature>
<evidence type="ECO:0000313" key="16">
    <source>
        <dbReference type="Proteomes" id="UP001497457"/>
    </source>
</evidence>
<dbReference type="PROSITE" id="PS50893">
    <property type="entry name" value="ABC_TRANSPORTER_2"/>
    <property type="match status" value="2"/>
</dbReference>
<comment type="subcellular location">
    <subcellularLocation>
        <location evidence="1">Cell membrane</location>
        <topology evidence="1">Multi-pass membrane protein</topology>
    </subcellularLocation>
</comment>
<feature type="transmembrane region" description="Helical" evidence="12">
    <location>
        <begin position="328"/>
        <end position="353"/>
    </location>
</feature>
<dbReference type="CDD" id="cd18577">
    <property type="entry name" value="ABC_6TM_Pgp_ABCB1_D1_like"/>
    <property type="match status" value="1"/>
</dbReference>
<dbReference type="GO" id="GO:0005524">
    <property type="term" value="F:ATP binding"/>
    <property type="evidence" value="ECO:0007669"/>
    <property type="project" value="UniProtKB-KW"/>
</dbReference>
<gene>
    <name evidence="15" type="ORF">URODEC1_LOCUS9675</name>
</gene>
<feature type="transmembrane region" description="Helical" evidence="12">
    <location>
        <begin position="365"/>
        <end position="388"/>
    </location>
</feature>
<feature type="region of interest" description="Disordered" evidence="11">
    <location>
        <begin position="1"/>
        <end position="57"/>
    </location>
</feature>
<dbReference type="FunFam" id="3.40.50.300:FF:000066">
    <property type="entry name" value="ABC transporter B family member 1"/>
    <property type="match status" value="2"/>
</dbReference>
<keyword evidence="6" id="KW-0547">Nucleotide-binding</keyword>
<evidence type="ECO:0000256" key="10">
    <source>
        <dbReference type="ARBA" id="ARBA00023180"/>
    </source>
</evidence>
<feature type="transmembrane region" description="Helical" evidence="12">
    <location>
        <begin position="800"/>
        <end position="823"/>
    </location>
</feature>
<dbReference type="Pfam" id="PF00005">
    <property type="entry name" value="ABC_tran"/>
    <property type="match status" value="2"/>
</dbReference>
<evidence type="ECO:0000256" key="7">
    <source>
        <dbReference type="ARBA" id="ARBA00022840"/>
    </source>
</evidence>
<dbReference type="InterPro" id="IPR011527">
    <property type="entry name" value="ABC1_TM_dom"/>
</dbReference>
<dbReference type="InterPro" id="IPR017871">
    <property type="entry name" value="ABC_transporter-like_CS"/>
</dbReference>
<feature type="compositionally biased region" description="Basic residues" evidence="11">
    <location>
        <begin position="40"/>
        <end position="50"/>
    </location>
</feature>
<comment type="similarity">
    <text evidence="2">Belongs to the ABC transporter superfamily. ABCB family. Multidrug resistance exporter (TC 3.A.1.201) subfamily.</text>
</comment>
<keyword evidence="10" id="KW-0325">Glycoprotein</keyword>
<dbReference type="Pfam" id="PF00664">
    <property type="entry name" value="ABC_membrane"/>
    <property type="match status" value="2"/>
</dbReference>
<dbReference type="CDD" id="cd18578">
    <property type="entry name" value="ABC_6TM_Pgp_ABCB1_D2_like"/>
    <property type="match status" value="1"/>
</dbReference>
<feature type="transmembrane region" description="Helical" evidence="12">
    <location>
        <begin position="98"/>
        <end position="121"/>
    </location>
</feature>
<keyword evidence="9 12" id="KW-0472">Membrane</keyword>
<dbReference type="EMBL" id="OZ075121">
    <property type="protein sequence ID" value="CAL4901973.1"/>
    <property type="molecule type" value="Genomic_DNA"/>
</dbReference>
<evidence type="ECO:0000256" key="6">
    <source>
        <dbReference type="ARBA" id="ARBA00022741"/>
    </source>
</evidence>
<feature type="domain" description="ABC transmembrane type-1" evidence="14">
    <location>
        <begin position="760"/>
        <end position="1046"/>
    </location>
</feature>
<keyword evidence="5" id="KW-0677">Repeat</keyword>
<dbReference type="Gene3D" id="3.40.50.300">
    <property type="entry name" value="P-loop containing nucleotide triphosphate hydrolases"/>
    <property type="match status" value="2"/>
</dbReference>
<dbReference type="CDD" id="cd03249">
    <property type="entry name" value="ABC_MTABC3_MDL1_MDL2"/>
    <property type="match status" value="2"/>
</dbReference>
<dbReference type="Proteomes" id="UP001497457">
    <property type="component" value="Chromosome 11b"/>
</dbReference>
<dbReference type="InterPro" id="IPR003593">
    <property type="entry name" value="AAA+_ATPase"/>
</dbReference>